<reference evidence="3 4" key="1">
    <citation type="submission" date="2019-02" db="EMBL/GenBank/DDBJ databases">
        <title>The genomic architecture of introgression among sibling species of bacteria.</title>
        <authorList>
            <person name="Cavassim M.I.A."/>
            <person name="Moeskjaer S."/>
            <person name="Moslemi C."/>
            <person name="Fields B."/>
            <person name="Bachmann A."/>
            <person name="Vilhjalmsson B."/>
            <person name="Schierup M.H."/>
            <person name="Young J.P.W."/>
            <person name="Andersen S.U."/>
        </authorList>
    </citation>
    <scope>NUCLEOTIDE SEQUENCE [LARGE SCALE GENOMIC DNA]</scope>
    <source>
        <strain evidence="3 4">SM141A</strain>
        <plasmid evidence="3">pSM141A_Rh08</plasmid>
    </source>
</reference>
<organism evidence="3 4">
    <name type="scientific">Rhizobium ruizarguesonis</name>
    <dbReference type="NCBI Taxonomy" id="2081791"/>
    <lineage>
        <taxon>Bacteria</taxon>
        <taxon>Pseudomonadati</taxon>
        <taxon>Pseudomonadota</taxon>
        <taxon>Alphaproteobacteria</taxon>
        <taxon>Hyphomicrobiales</taxon>
        <taxon>Rhizobiaceae</taxon>
        <taxon>Rhizobium/Agrobacterium group</taxon>
        <taxon>Rhizobium</taxon>
    </lineage>
</organism>
<dbReference type="GO" id="GO:0016787">
    <property type="term" value="F:hydrolase activity"/>
    <property type="evidence" value="ECO:0007669"/>
    <property type="project" value="UniProtKB-KW"/>
</dbReference>
<evidence type="ECO:0000313" key="3">
    <source>
        <dbReference type="EMBL" id="TAX68267.1"/>
    </source>
</evidence>
<dbReference type="InterPro" id="IPR001375">
    <property type="entry name" value="Peptidase_S9_cat"/>
</dbReference>
<dbReference type="RefSeq" id="WP_130738457.1">
    <property type="nucleotide sequence ID" value="NZ_SIOF01000018.1"/>
</dbReference>
<evidence type="ECO:0000256" key="1">
    <source>
        <dbReference type="ARBA" id="ARBA00022801"/>
    </source>
</evidence>
<protein>
    <submittedName>
        <fullName evidence="3">Dienelactone hydrolase</fullName>
    </submittedName>
</protein>
<keyword evidence="4" id="KW-1185">Reference proteome</keyword>
<feature type="domain" description="Peptidase S9 prolyl oligopeptidase catalytic" evidence="2">
    <location>
        <begin position="108"/>
        <end position="159"/>
    </location>
</feature>
<dbReference type="EMBL" id="SIOX01000007">
    <property type="protein sequence ID" value="TAX68267.1"/>
    <property type="molecule type" value="Genomic_DNA"/>
</dbReference>
<name>A0ABY1X193_9HYPH</name>
<geneLocation type="plasmid" evidence="3">
    <name>pSM141A_Rh08</name>
</geneLocation>
<comment type="caution">
    <text evidence="3">The sequence shown here is derived from an EMBL/GenBank/DDBJ whole genome shotgun (WGS) entry which is preliminary data.</text>
</comment>
<gene>
    <name evidence="3" type="ORF">ELH98_29580</name>
</gene>
<evidence type="ECO:0000259" key="2">
    <source>
        <dbReference type="Pfam" id="PF00326"/>
    </source>
</evidence>
<keyword evidence="1 3" id="KW-0378">Hydrolase</keyword>
<dbReference type="Pfam" id="PF00326">
    <property type="entry name" value="Peptidase_S9"/>
    <property type="match status" value="1"/>
</dbReference>
<dbReference type="InterPro" id="IPR029058">
    <property type="entry name" value="AB_hydrolase_fold"/>
</dbReference>
<evidence type="ECO:0000313" key="4">
    <source>
        <dbReference type="Proteomes" id="UP000291659"/>
    </source>
</evidence>
<dbReference type="InterPro" id="IPR050261">
    <property type="entry name" value="FrsA_esterase"/>
</dbReference>
<accession>A0ABY1X193</accession>
<dbReference type="Proteomes" id="UP000291659">
    <property type="component" value="Unassembled WGS sequence"/>
</dbReference>
<sequence>MKVEKFFIPSSEAGAQLEIVAAKPQHQGPFPTVIFNHGSTGRGHNKSLYLRTVSPAVVGNYFVERGWMILFPQRRGRGKSGGNYGEGLALDGSGYSCNVEIAIAGFERAVEDVDAVVRHLHERSDVDQSQLAIGGVSRGGILSIAYAGMRPNTFRGAINFNGGWLGRGCPNHEIVNPSLFERGAAAGISTLWLHGSHDQYYRIGHCRGNYERFLLAGGQGQFIAAAAGHALMFKPALWKNHLDLYMDGLAAAELLDQ</sequence>
<keyword evidence="3" id="KW-0614">Plasmid</keyword>
<dbReference type="PANTHER" id="PTHR22946:SF9">
    <property type="entry name" value="POLYKETIDE TRANSFERASE AF380"/>
    <property type="match status" value="1"/>
</dbReference>
<proteinExistence type="predicted"/>
<dbReference type="Gene3D" id="3.40.50.1820">
    <property type="entry name" value="alpha/beta hydrolase"/>
    <property type="match status" value="1"/>
</dbReference>
<dbReference type="PANTHER" id="PTHR22946">
    <property type="entry name" value="DIENELACTONE HYDROLASE DOMAIN-CONTAINING PROTEIN-RELATED"/>
    <property type="match status" value="1"/>
</dbReference>
<dbReference type="SUPFAM" id="SSF53474">
    <property type="entry name" value="alpha/beta-Hydrolases"/>
    <property type="match status" value="1"/>
</dbReference>